<evidence type="ECO:0000313" key="2">
    <source>
        <dbReference type="EMBL" id="PZQ83612.1"/>
    </source>
</evidence>
<accession>A0A2W5R3Q6</accession>
<dbReference type="SUPFAM" id="SSF141571">
    <property type="entry name" value="Pentapeptide repeat-like"/>
    <property type="match status" value="1"/>
</dbReference>
<comment type="caution">
    <text evidence="2">The sequence shown here is derived from an EMBL/GenBank/DDBJ whole genome shotgun (WGS) entry which is preliminary data.</text>
</comment>
<dbReference type="Gene3D" id="2.160.20.80">
    <property type="entry name" value="E3 ubiquitin-protein ligase SopA"/>
    <property type="match status" value="1"/>
</dbReference>
<feature type="compositionally biased region" description="Basic and acidic residues" evidence="1">
    <location>
        <begin position="12"/>
        <end position="21"/>
    </location>
</feature>
<protein>
    <recommendedName>
        <fullName evidence="4">Pentapeptide repeat-containing protein</fullName>
    </recommendedName>
</protein>
<evidence type="ECO:0000313" key="3">
    <source>
        <dbReference type="Proteomes" id="UP000248887"/>
    </source>
</evidence>
<evidence type="ECO:0008006" key="4">
    <source>
        <dbReference type="Google" id="ProtNLM"/>
    </source>
</evidence>
<evidence type="ECO:0000256" key="1">
    <source>
        <dbReference type="SAM" id="MobiDB-lite"/>
    </source>
</evidence>
<organism evidence="2 3">
    <name type="scientific">Ancylobacter novellus</name>
    <name type="common">Thiobacillus novellus</name>
    <dbReference type="NCBI Taxonomy" id="921"/>
    <lineage>
        <taxon>Bacteria</taxon>
        <taxon>Pseudomonadati</taxon>
        <taxon>Pseudomonadota</taxon>
        <taxon>Alphaproteobacteria</taxon>
        <taxon>Hyphomicrobiales</taxon>
        <taxon>Xanthobacteraceae</taxon>
        <taxon>Ancylobacter</taxon>
    </lineage>
</organism>
<dbReference type="EMBL" id="QFQD01000017">
    <property type="protein sequence ID" value="PZQ83612.1"/>
    <property type="molecule type" value="Genomic_DNA"/>
</dbReference>
<gene>
    <name evidence="2" type="ORF">DI549_07085</name>
</gene>
<name>A0A2W5R3Q6_ANCNO</name>
<sequence length="139" mass="14835">MAGAGPDPAFPSRDREADRPVFGEPAFRPRSHRGGVRAMELRTTVDVIDANDVNLSGSVFVNVNLSGSRFDDVNMSGWAVKNVNFSGLALECANVSGARITRADLVGVSIAECRLDGMRIDGILVTDMLAAYRAAHEAN</sequence>
<feature type="region of interest" description="Disordered" evidence="1">
    <location>
        <begin position="1"/>
        <end position="30"/>
    </location>
</feature>
<dbReference type="Pfam" id="PF00805">
    <property type="entry name" value="Pentapeptide"/>
    <property type="match status" value="2"/>
</dbReference>
<dbReference type="AlphaFoldDB" id="A0A2W5R3Q6"/>
<dbReference type="Proteomes" id="UP000248887">
    <property type="component" value="Unassembled WGS sequence"/>
</dbReference>
<dbReference type="InterPro" id="IPR001646">
    <property type="entry name" value="5peptide_repeat"/>
</dbReference>
<reference evidence="2 3" key="1">
    <citation type="submission" date="2017-08" db="EMBL/GenBank/DDBJ databases">
        <title>Infants hospitalized years apart are colonized by the same room-sourced microbial strains.</title>
        <authorList>
            <person name="Brooks B."/>
            <person name="Olm M.R."/>
            <person name="Firek B.A."/>
            <person name="Baker R."/>
            <person name="Thomas B.C."/>
            <person name="Morowitz M.J."/>
            <person name="Banfield J.F."/>
        </authorList>
    </citation>
    <scope>NUCLEOTIDE SEQUENCE [LARGE SCALE GENOMIC DNA]</scope>
    <source>
        <strain evidence="2">S2_005_001_R2_27</strain>
    </source>
</reference>
<proteinExistence type="predicted"/>